<evidence type="ECO:0000313" key="1">
    <source>
        <dbReference type="EMBL" id="MEL4454881.1"/>
    </source>
</evidence>
<keyword evidence="2" id="KW-1185">Reference proteome</keyword>
<gene>
    <name evidence="1" type="ORF">AABB81_03175</name>
</gene>
<evidence type="ECO:0000313" key="2">
    <source>
        <dbReference type="Proteomes" id="UP001474120"/>
    </source>
</evidence>
<sequence length="116" mass="13616">MQQLDRFNYIALLLNYNTETPVQIADNIVHMSGCKQHDCPSNAYDFFIDLDHDNINVYHFRSNMLRIYQEKGWIDLPEEFASEMETKKLNAGIGDPESTESKYKLQAVLFDFILIY</sequence>
<proteinExistence type="predicted"/>
<accession>A0ABU9KXG2</accession>
<organism evidence="1 2">
    <name type="scientific">Lutimonas vermicola</name>
    <dbReference type="NCBI Taxonomy" id="414288"/>
    <lineage>
        <taxon>Bacteria</taxon>
        <taxon>Pseudomonadati</taxon>
        <taxon>Bacteroidota</taxon>
        <taxon>Flavobacteriia</taxon>
        <taxon>Flavobacteriales</taxon>
        <taxon>Flavobacteriaceae</taxon>
        <taxon>Lutimonas</taxon>
    </lineage>
</organism>
<dbReference type="EMBL" id="JBCDNA010000001">
    <property type="protein sequence ID" value="MEL4454881.1"/>
    <property type="molecule type" value="Genomic_DNA"/>
</dbReference>
<reference evidence="1 2" key="1">
    <citation type="submission" date="2024-04" db="EMBL/GenBank/DDBJ databases">
        <title>whole genome sequencing of Lutimonas vermicola strain IMCC1616.</title>
        <authorList>
            <person name="Bae S.S."/>
        </authorList>
    </citation>
    <scope>NUCLEOTIDE SEQUENCE [LARGE SCALE GENOMIC DNA]</scope>
    <source>
        <strain evidence="1 2">IMCC1616</strain>
    </source>
</reference>
<dbReference type="Proteomes" id="UP001474120">
    <property type="component" value="Unassembled WGS sequence"/>
</dbReference>
<comment type="caution">
    <text evidence="1">The sequence shown here is derived from an EMBL/GenBank/DDBJ whole genome shotgun (WGS) entry which is preliminary data.</text>
</comment>
<protein>
    <submittedName>
        <fullName evidence="1">Uncharacterized protein</fullName>
    </submittedName>
</protein>
<name>A0ABU9KXG2_9FLAO</name>
<dbReference type="RefSeq" id="WP_342158578.1">
    <property type="nucleotide sequence ID" value="NZ_JBCDNA010000001.1"/>
</dbReference>